<evidence type="ECO:0000256" key="11">
    <source>
        <dbReference type="ARBA" id="ARBA00051301"/>
    </source>
</evidence>
<feature type="domain" description="Peptidase M20 dimerisation" evidence="12">
    <location>
        <begin position="187"/>
        <end position="291"/>
    </location>
</feature>
<dbReference type="InterPro" id="IPR010182">
    <property type="entry name" value="ArgE/DapE"/>
</dbReference>
<dbReference type="PROSITE" id="PS00759">
    <property type="entry name" value="ARGE_DAPE_CPG2_2"/>
    <property type="match status" value="1"/>
</dbReference>
<evidence type="ECO:0000256" key="8">
    <source>
        <dbReference type="ARBA" id="ARBA00022801"/>
    </source>
</evidence>
<dbReference type="Proteomes" id="UP000007485">
    <property type="component" value="Chromosome"/>
</dbReference>
<dbReference type="NCBIfam" id="TIGR01910">
    <property type="entry name" value="DapE-ArgE"/>
    <property type="match status" value="1"/>
</dbReference>
<dbReference type="InterPro" id="IPR002933">
    <property type="entry name" value="Peptidase_M20"/>
</dbReference>
<protein>
    <recommendedName>
        <fullName evidence="6">Probable succinyl-diaminopimelate desuccinylase</fullName>
        <ecNumber evidence="5">3.5.1.18</ecNumber>
    </recommendedName>
</protein>
<evidence type="ECO:0000256" key="2">
    <source>
        <dbReference type="ARBA" id="ARBA00001947"/>
    </source>
</evidence>
<dbReference type="InterPro" id="IPR050072">
    <property type="entry name" value="Peptidase_M20A"/>
</dbReference>
<evidence type="ECO:0000259" key="12">
    <source>
        <dbReference type="Pfam" id="PF07687"/>
    </source>
</evidence>
<dbReference type="SUPFAM" id="SSF53187">
    <property type="entry name" value="Zn-dependent exopeptidases"/>
    <property type="match status" value="1"/>
</dbReference>
<dbReference type="GeneID" id="10288862"/>
<dbReference type="InterPro" id="IPR036264">
    <property type="entry name" value="Bact_exopeptidase_dim_dom"/>
</dbReference>
<dbReference type="PANTHER" id="PTHR43808:SF32">
    <property type="entry name" value="ARGE_DAPE-RELATED DEACYLASE"/>
    <property type="match status" value="1"/>
</dbReference>
<keyword evidence="14" id="KW-1185">Reference proteome</keyword>
<evidence type="ECO:0000256" key="6">
    <source>
        <dbReference type="ARBA" id="ARBA00016853"/>
    </source>
</evidence>
<comment type="similarity">
    <text evidence="4">Belongs to the peptidase M20A family.</text>
</comment>
<evidence type="ECO:0000256" key="4">
    <source>
        <dbReference type="ARBA" id="ARBA00006247"/>
    </source>
</evidence>
<sequence>MSELVDHVSSILMDLIRVKTVTPPGENYLDLVTYLDGLLTNYGVNTKIIEVPKSIVKEHYPEYADHPRYILLAELCNTRDKRIHFNAHYDVVSGGGGWLVTEPFKPVIINGRVYGRGASDDKGGVTALVLLAKQLSELRDFRGCVEFSFTPDEEIGGLTGVGYLINQIRKPDYAIVTEPTGLNTIWIGSMGILQLDIVVRGLPSHASQPWYGINAFEDGITMAYSLITRLKPRIEDRQFMNESASVVLGGLVRGGDARNIVPSYFQFSIDRRILPNEDIDQAFNEIVSLINMFHSYVKSTIDVYVINKIEPAINNNSLLLTGLINAISETLKVNPQIKISRVPVDTRYFQKGGIDALTYGPGDIAAAHGPDEYIQINDIMESVKVYLKLIRRIYSNNI</sequence>
<dbReference type="Gene3D" id="3.30.70.360">
    <property type="match status" value="1"/>
</dbReference>
<evidence type="ECO:0000313" key="14">
    <source>
        <dbReference type="Proteomes" id="UP000007485"/>
    </source>
</evidence>
<dbReference type="EC" id="3.5.1.18" evidence="5"/>
<dbReference type="InterPro" id="IPR011650">
    <property type="entry name" value="Peptidase_M20_dimer"/>
</dbReference>
<evidence type="ECO:0000256" key="5">
    <source>
        <dbReference type="ARBA" id="ARBA00011921"/>
    </source>
</evidence>
<dbReference type="RefSeq" id="WP_013604577.1">
    <property type="nucleotide sequence ID" value="NC_015151.1"/>
</dbReference>
<dbReference type="Pfam" id="PF07687">
    <property type="entry name" value="M20_dimer"/>
    <property type="match status" value="1"/>
</dbReference>
<dbReference type="SUPFAM" id="SSF55031">
    <property type="entry name" value="Bacterial exopeptidase dimerisation domain"/>
    <property type="match status" value="1"/>
</dbReference>
<evidence type="ECO:0000256" key="9">
    <source>
        <dbReference type="ARBA" id="ARBA00022833"/>
    </source>
</evidence>
<comment type="catalytic activity">
    <reaction evidence="11">
        <text>N-succinyl-(2S,6S)-2,6-diaminopimelate + H2O = (2S,6S)-2,6-diaminopimelate + succinate</text>
        <dbReference type="Rhea" id="RHEA:22608"/>
        <dbReference type="ChEBI" id="CHEBI:15377"/>
        <dbReference type="ChEBI" id="CHEBI:30031"/>
        <dbReference type="ChEBI" id="CHEBI:57609"/>
        <dbReference type="ChEBI" id="CHEBI:58087"/>
        <dbReference type="EC" id="3.5.1.18"/>
    </reaction>
</comment>
<dbReference type="GO" id="GO:0009014">
    <property type="term" value="F:succinyl-diaminopimelate desuccinylase activity"/>
    <property type="evidence" value="ECO:0007669"/>
    <property type="project" value="UniProtKB-EC"/>
</dbReference>
<dbReference type="GO" id="GO:0009089">
    <property type="term" value="P:lysine biosynthetic process via diaminopimelate"/>
    <property type="evidence" value="ECO:0007669"/>
    <property type="project" value="UniProtKB-UniPathway"/>
</dbReference>
<comment type="cofactor">
    <cofactor evidence="2">
        <name>Zn(2+)</name>
        <dbReference type="ChEBI" id="CHEBI:29105"/>
    </cofactor>
</comment>
<gene>
    <name evidence="13" type="ordered locus">VMUT_1210</name>
</gene>
<keyword evidence="7" id="KW-0479">Metal-binding</keyword>
<dbReference type="UniPathway" id="UPA00034">
    <property type="reaction ID" value="UER00021"/>
</dbReference>
<organism evidence="13 14">
    <name type="scientific">Vulcanisaeta moutnovskia (strain 768-28)</name>
    <dbReference type="NCBI Taxonomy" id="985053"/>
    <lineage>
        <taxon>Archaea</taxon>
        <taxon>Thermoproteota</taxon>
        <taxon>Thermoprotei</taxon>
        <taxon>Thermoproteales</taxon>
        <taxon>Thermoproteaceae</taxon>
        <taxon>Vulcanisaeta</taxon>
    </lineage>
</organism>
<keyword evidence="8" id="KW-0378">Hydrolase</keyword>
<comment type="pathway">
    <text evidence="3">Amino-acid biosynthesis; L-lysine biosynthesis via DAP pathway; LL-2,6-diaminopimelate from (S)-tetrahydrodipicolinate (succinylase route): step 3/3.</text>
</comment>
<keyword evidence="10" id="KW-0170">Cobalt</keyword>
<dbReference type="Pfam" id="PF01546">
    <property type="entry name" value="Peptidase_M20"/>
    <property type="match status" value="1"/>
</dbReference>
<evidence type="ECO:0000313" key="13">
    <source>
        <dbReference type="EMBL" id="ADY01415.1"/>
    </source>
</evidence>
<dbReference type="OrthoDB" id="24854at2157"/>
<dbReference type="NCBIfam" id="NF006400">
    <property type="entry name" value="PRK08651.1-3"/>
    <property type="match status" value="1"/>
</dbReference>
<proteinExistence type="inferred from homology"/>
<evidence type="ECO:0000256" key="10">
    <source>
        <dbReference type="ARBA" id="ARBA00023285"/>
    </source>
</evidence>
<dbReference type="EMBL" id="CP002529">
    <property type="protein sequence ID" value="ADY01415.1"/>
    <property type="molecule type" value="Genomic_DNA"/>
</dbReference>
<dbReference type="STRING" id="985053.VMUT_1210"/>
<evidence type="ECO:0000256" key="1">
    <source>
        <dbReference type="ARBA" id="ARBA00001941"/>
    </source>
</evidence>
<comment type="cofactor">
    <cofactor evidence="1">
        <name>Co(2+)</name>
        <dbReference type="ChEBI" id="CHEBI:48828"/>
    </cofactor>
</comment>
<name>F0QYI2_VULM7</name>
<keyword evidence="9" id="KW-0862">Zinc</keyword>
<dbReference type="HOGENOM" id="CLU_021802_2_3_2"/>
<dbReference type="KEGG" id="vmo:VMUT_1210"/>
<evidence type="ECO:0000256" key="7">
    <source>
        <dbReference type="ARBA" id="ARBA00022723"/>
    </source>
</evidence>
<accession>F0QYI2</accession>
<dbReference type="GO" id="GO:0046872">
    <property type="term" value="F:metal ion binding"/>
    <property type="evidence" value="ECO:0007669"/>
    <property type="project" value="UniProtKB-KW"/>
</dbReference>
<dbReference type="InterPro" id="IPR001261">
    <property type="entry name" value="ArgE/DapE_CS"/>
</dbReference>
<dbReference type="PANTHER" id="PTHR43808">
    <property type="entry name" value="ACETYLORNITHINE DEACETYLASE"/>
    <property type="match status" value="1"/>
</dbReference>
<evidence type="ECO:0000256" key="3">
    <source>
        <dbReference type="ARBA" id="ARBA00005130"/>
    </source>
</evidence>
<dbReference type="Gene3D" id="3.40.630.10">
    <property type="entry name" value="Zn peptidases"/>
    <property type="match status" value="2"/>
</dbReference>
<dbReference type="AlphaFoldDB" id="F0QYI2"/>
<dbReference type="eggNOG" id="arCOG01107">
    <property type="taxonomic scope" value="Archaea"/>
</dbReference>
<reference evidence="13 14" key="1">
    <citation type="journal article" date="2011" name="J. Bacteriol.">
        <title>Complete genome sequence of 'Vulcanisaeta moutnovskia' strain 768-28, a novel member of the hyperthermophilic crenarchaeal genus vulcanisaeta.</title>
        <authorList>
            <person name="Gumerov V.M."/>
            <person name="Mardanov A.V."/>
            <person name="Beletsky A.V."/>
            <person name="Prokofeva M.I."/>
            <person name="Bonch-Osmolovskaya E.A."/>
            <person name="Ravin N.V."/>
            <person name="Skryabin K.G."/>
        </authorList>
    </citation>
    <scope>NUCLEOTIDE SEQUENCE [LARGE SCALE GENOMIC DNA]</scope>
    <source>
        <strain evidence="13 14">768-28</strain>
    </source>
</reference>